<dbReference type="PANTHER" id="PTHR10094">
    <property type="entry name" value="STEROL CARRIER PROTEIN 2 SCP-2 FAMILY PROTEIN"/>
    <property type="match status" value="1"/>
</dbReference>
<organism evidence="2 3">
    <name type="scientific">Acanthoscelides obtectus</name>
    <name type="common">Bean weevil</name>
    <name type="synonym">Bruchus obtectus</name>
    <dbReference type="NCBI Taxonomy" id="200917"/>
    <lineage>
        <taxon>Eukaryota</taxon>
        <taxon>Metazoa</taxon>
        <taxon>Ecdysozoa</taxon>
        <taxon>Arthropoda</taxon>
        <taxon>Hexapoda</taxon>
        <taxon>Insecta</taxon>
        <taxon>Pterygota</taxon>
        <taxon>Neoptera</taxon>
        <taxon>Endopterygota</taxon>
        <taxon>Coleoptera</taxon>
        <taxon>Polyphaga</taxon>
        <taxon>Cucujiformia</taxon>
        <taxon>Chrysomeloidea</taxon>
        <taxon>Chrysomelidae</taxon>
        <taxon>Bruchinae</taxon>
        <taxon>Bruchini</taxon>
        <taxon>Acanthoscelides</taxon>
    </lineage>
</organism>
<proteinExistence type="predicted"/>
<sequence>MPSKPSSQSLKSDAIFEFIIEEVKKNPQKAKSIGGVFLYKITKDKKEAKCWTMDLNKGEVYEGEPTSKANTTLTVADEDFILLAEGKLNPQQAFMKGKLKITGNIMLAQKLQPLLKANAKL</sequence>
<evidence type="ECO:0000313" key="2">
    <source>
        <dbReference type="EMBL" id="CAH1978148.1"/>
    </source>
</evidence>
<dbReference type="EMBL" id="CAKOFQ010006870">
    <property type="protein sequence ID" value="CAH1978148.1"/>
    <property type="molecule type" value="Genomic_DNA"/>
</dbReference>
<feature type="domain" description="SCP2" evidence="1">
    <location>
        <begin position="21"/>
        <end position="116"/>
    </location>
</feature>
<dbReference type="InterPro" id="IPR003033">
    <property type="entry name" value="SCP2_sterol-bd_dom"/>
</dbReference>
<dbReference type="OrthoDB" id="3592703at2759"/>
<dbReference type="Proteomes" id="UP001152888">
    <property type="component" value="Unassembled WGS sequence"/>
</dbReference>
<dbReference type="Pfam" id="PF02036">
    <property type="entry name" value="SCP2"/>
    <property type="match status" value="1"/>
</dbReference>
<evidence type="ECO:0000313" key="3">
    <source>
        <dbReference type="Proteomes" id="UP001152888"/>
    </source>
</evidence>
<accession>A0A9P0PBF3</accession>
<comment type="caution">
    <text evidence="2">The sequence shown here is derived from an EMBL/GenBank/DDBJ whole genome shotgun (WGS) entry which is preliminary data.</text>
</comment>
<dbReference type="SUPFAM" id="SSF55718">
    <property type="entry name" value="SCP-like"/>
    <property type="match status" value="1"/>
</dbReference>
<protein>
    <recommendedName>
        <fullName evidence="1">SCP2 domain-containing protein</fullName>
    </recommendedName>
</protein>
<dbReference type="GO" id="GO:0005829">
    <property type="term" value="C:cytosol"/>
    <property type="evidence" value="ECO:0007669"/>
    <property type="project" value="TreeGrafter"/>
</dbReference>
<dbReference type="Gene3D" id="3.30.1050.10">
    <property type="entry name" value="SCP2 sterol-binding domain"/>
    <property type="match status" value="1"/>
</dbReference>
<keyword evidence="3" id="KW-1185">Reference proteome</keyword>
<dbReference type="PANTHER" id="PTHR10094:SF25">
    <property type="entry name" value="SCP2 STEROL-BINDING DOMAIN-CONTAINING PROTEIN 1"/>
    <property type="match status" value="1"/>
</dbReference>
<evidence type="ECO:0000259" key="1">
    <source>
        <dbReference type="Pfam" id="PF02036"/>
    </source>
</evidence>
<gene>
    <name evidence="2" type="ORF">ACAOBT_LOCUS13102</name>
</gene>
<name>A0A9P0PBF3_ACAOB</name>
<dbReference type="AlphaFoldDB" id="A0A9P0PBF3"/>
<dbReference type="FunFam" id="3.30.1050.10:FF:000001">
    <property type="entry name" value="Putative Non-specific lipid-transfer protein"/>
    <property type="match status" value="1"/>
</dbReference>
<reference evidence="2" key="1">
    <citation type="submission" date="2022-03" db="EMBL/GenBank/DDBJ databases">
        <authorList>
            <person name="Sayadi A."/>
        </authorList>
    </citation>
    <scope>NUCLEOTIDE SEQUENCE</scope>
</reference>
<dbReference type="InterPro" id="IPR036527">
    <property type="entry name" value="SCP2_sterol-bd_dom_sf"/>
</dbReference>